<proteinExistence type="predicted"/>
<organism evidence="2">
    <name type="scientific">Arion vulgaris</name>
    <dbReference type="NCBI Taxonomy" id="1028688"/>
    <lineage>
        <taxon>Eukaryota</taxon>
        <taxon>Metazoa</taxon>
        <taxon>Spiralia</taxon>
        <taxon>Lophotrochozoa</taxon>
        <taxon>Mollusca</taxon>
        <taxon>Gastropoda</taxon>
        <taxon>Heterobranchia</taxon>
        <taxon>Euthyneura</taxon>
        <taxon>Panpulmonata</taxon>
        <taxon>Eupulmonata</taxon>
        <taxon>Stylommatophora</taxon>
        <taxon>Helicina</taxon>
        <taxon>Arionoidea</taxon>
        <taxon>Arionidae</taxon>
        <taxon>Arion</taxon>
    </lineage>
</organism>
<gene>
    <name evidence="2" type="primary">ORF61634</name>
</gene>
<sequence length="127" mass="13939">MAGNLLVDFRLSKGDGLEFKRHFVKIKTKLKHIIRKTQPNWQVSGFDDIDNASLDSASVPSAPATNVDIVSDVIATKNIIKGNKAEEQQSTTETAVVHKNKDSDERGSAKSTKCNLHGIQRSCTAKF</sequence>
<evidence type="ECO:0000313" key="2">
    <source>
        <dbReference type="EMBL" id="CEK67174.1"/>
    </source>
</evidence>
<protein>
    <submittedName>
        <fullName evidence="2">Uncharacterized protein</fullName>
    </submittedName>
</protein>
<feature type="compositionally biased region" description="Basic and acidic residues" evidence="1">
    <location>
        <begin position="99"/>
        <end position="108"/>
    </location>
</feature>
<reference evidence="2" key="1">
    <citation type="submission" date="2014-12" db="EMBL/GenBank/DDBJ databases">
        <title>Insight into the proteome of Arion vulgaris.</title>
        <authorList>
            <person name="Aradska J."/>
            <person name="Bulat T."/>
            <person name="Smidak R."/>
            <person name="Sarate P."/>
            <person name="Gangsoo J."/>
            <person name="Sialana F."/>
            <person name="Bilban M."/>
            <person name="Lubec G."/>
        </authorList>
    </citation>
    <scope>NUCLEOTIDE SEQUENCE</scope>
    <source>
        <tissue evidence="2">Skin</tissue>
    </source>
</reference>
<accession>A0A0B6ZEY2</accession>
<name>A0A0B6ZEY2_9EUPU</name>
<feature type="region of interest" description="Disordered" evidence="1">
    <location>
        <begin position="84"/>
        <end position="112"/>
    </location>
</feature>
<dbReference type="AlphaFoldDB" id="A0A0B6ZEY2"/>
<dbReference type="EMBL" id="HACG01020309">
    <property type="protein sequence ID" value="CEK67174.1"/>
    <property type="molecule type" value="Transcribed_RNA"/>
</dbReference>
<evidence type="ECO:0000256" key="1">
    <source>
        <dbReference type="SAM" id="MobiDB-lite"/>
    </source>
</evidence>